<comment type="pathway">
    <text evidence="4">Lipid metabolism; prostaglandin biosynthesis.</text>
</comment>
<feature type="transmembrane region" description="Helical" evidence="30">
    <location>
        <begin position="12"/>
        <end position="34"/>
    </location>
</feature>
<keyword evidence="15 30" id="KW-1133">Transmembrane helix</keyword>
<name>A0A6P3QEG3_PTEVA</name>
<dbReference type="EC" id="5.3.99.3" evidence="6"/>
<dbReference type="InterPro" id="IPR040162">
    <property type="entry name" value="MGST1-like"/>
</dbReference>
<evidence type="ECO:0000256" key="7">
    <source>
        <dbReference type="ARBA" id="ARBA00012452"/>
    </source>
</evidence>
<keyword evidence="13 30" id="KW-0812">Transmembrane</keyword>
<comment type="function">
    <text evidence="29">Terminal enzyme of the cyclooxygenase (COX)-2-mediated prostaglandin E2 (PGE2) biosynthetic pathway. Catalyzes the glutathione-dependent oxidoreduction of prostaglandin endoperoxide H2 (PGH2) to prostaglandin E2 (PGE2) in response to inflammatory stimuli. Plays a key role in inflammation response, fever and pain. Also catalyzes the oxidoreduction of endocannabinoids into prostaglandin glycerol esters and PGG2 into 15-hydroperoxy-PGE2. In addition, displays low glutathione transferase and glutathione-dependent peroxidase activities, toward 1-chloro-2,4-dinitrobenzene and 5-hydroperoxyicosatetraenoic acid (5-HPETE), respectively.</text>
</comment>
<evidence type="ECO:0000256" key="2">
    <source>
        <dbReference type="ARBA" id="ARBA00004141"/>
    </source>
</evidence>
<evidence type="ECO:0000256" key="23">
    <source>
        <dbReference type="ARBA" id="ARBA00036805"/>
    </source>
</evidence>
<comment type="similarity">
    <text evidence="5">Belongs to the MAPEG family.</text>
</comment>
<dbReference type="CTD" id="9536"/>
<dbReference type="Proteomes" id="UP000515202">
    <property type="component" value="Unplaced"/>
</dbReference>
<dbReference type="GeneID" id="105294883"/>
<evidence type="ECO:0000256" key="25">
    <source>
        <dbReference type="ARBA" id="ARBA00039926"/>
    </source>
</evidence>
<accession>A0A6P3QEG3</accession>
<keyword evidence="17" id="KW-0443">Lipid metabolism</keyword>
<comment type="cofactor">
    <cofactor evidence="1">
        <name>glutathione</name>
        <dbReference type="ChEBI" id="CHEBI:57925"/>
    </cofactor>
</comment>
<evidence type="ECO:0000256" key="13">
    <source>
        <dbReference type="ARBA" id="ARBA00022692"/>
    </source>
</evidence>
<protein>
    <recommendedName>
        <fullName evidence="25">Prostaglandin E synthase</fullName>
        <ecNumber evidence="7">2.5.1.18</ecNumber>
        <ecNumber evidence="6">5.3.99.3</ecNumber>
    </recommendedName>
    <alternativeName>
        <fullName evidence="28">Glutathione peroxidase PTGES</fullName>
    </alternativeName>
    <alternativeName>
        <fullName evidence="27">Glutathione transferase PTGES</fullName>
    </alternativeName>
    <alternativeName>
        <fullName evidence="26">Microsomal prostaglandin E synthase 1</fullName>
    </alternativeName>
</protein>
<organism evidence="31 32">
    <name type="scientific">Pteropus vampyrus</name>
    <name type="common">Large flying fox</name>
    <dbReference type="NCBI Taxonomy" id="132908"/>
    <lineage>
        <taxon>Eukaryota</taxon>
        <taxon>Metazoa</taxon>
        <taxon>Chordata</taxon>
        <taxon>Craniata</taxon>
        <taxon>Vertebrata</taxon>
        <taxon>Euteleostomi</taxon>
        <taxon>Mammalia</taxon>
        <taxon>Eutheria</taxon>
        <taxon>Laurasiatheria</taxon>
        <taxon>Chiroptera</taxon>
        <taxon>Yinpterochiroptera</taxon>
        <taxon>Pteropodoidea</taxon>
        <taxon>Pteropodidae</taxon>
        <taxon>Pteropodinae</taxon>
        <taxon>Pteropus</taxon>
    </lineage>
</organism>
<dbReference type="EC" id="2.5.1.18" evidence="7"/>
<evidence type="ECO:0000256" key="18">
    <source>
        <dbReference type="ARBA" id="ARBA00023136"/>
    </source>
</evidence>
<evidence type="ECO:0000313" key="31">
    <source>
        <dbReference type="Proteomes" id="UP000515202"/>
    </source>
</evidence>
<comment type="catalytic activity">
    <reaction evidence="24">
        <text>(5S)-hydroperoxy-(6E,8Z,11Z,14Z)-eicosatetraenoate + 2 glutathione = (5S)-hydroxy-(6E,8Z,11Z,14Z)-eicosatetraenoate + glutathione disulfide + H2O</text>
        <dbReference type="Rhea" id="RHEA:48620"/>
        <dbReference type="ChEBI" id="CHEBI:15377"/>
        <dbReference type="ChEBI" id="CHEBI:57450"/>
        <dbReference type="ChEBI" id="CHEBI:57925"/>
        <dbReference type="ChEBI" id="CHEBI:58297"/>
        <dbReference type="ChEBI" id="CHEBI:90632"/>
    </reaction>
</comment>
<dbReference type="PANTHER" id="PTHR10689">
    <property type="entry name" value="MICROSOMAL GLUTATHIONE S-TRANSFERASE 1"/>
    <property type="match status" value="1"/>
</dbReference>
<evidence type="ECO:0000256" key="27">
    <source>
        <dbReference type="ARBA" id="ARBA00042011"/>
    </source>
</evidence>
<evidence type="ECO:0000256" key="3">
    <source>
        <dbReference type="ARBA" id="ARBA00004556"/>
    </source>
</evidence>
<gene>
    <name evidence="32" type="primary">PTGES</name>
</gene>
<dbReference type="InterPro" id="IPR023352">
    <property type="entry name" value="MAPEG-like_dom_sf"/>
</dbReference>
<keyword evidence="20" id="KW-0413">Isomerase</keyword>
<evidence type="ECO:0000256" key="29">
    <source>
        <dbReference type="ARBA" id="ARBA00054772"/>
    </source>
</evidence>
<comment type="catalytic activity">
    <reaction evidence="22">
        <text>prostaglandin G2 = (15S)-15-hydroperoxy-prostaglandin E2</text>
        <dbReference type="Rhea" id="RHEA:64364"/>
        <dbReference type="ChEBI" id="CHEBI:82629"/>
        <dbReference type="ChEBI" id="CHEBI:152564"/>
    </reaction>
    <physiologicalReaction direction="left-to-right" evidence="22">
        <dbReference type="Rhea" id="RHEA:64365"/>
    </physiologicalReaction>
</comment>
<feature type="transmembrane region" description="Helical" evidence="30">
    <location>
        <begin position="90"/>
        <end position="108"/>
    </location>
</feature>
<dbReference type="Pfam" id="PF01124">
    <property type="entry name" value="MAPEG"/>
    <property type="match status" value="1"/>
</dbReference>
<evidence type="ECO:0000256" key="8">
    <source>
        <dbReference type="ARBA" id="ARBA00022490"/>
    </source>
</evidence>
<evidence type="ECO:0000256" key="10">
    <source>
        <dbReference type="ARBA" id="ARBA00022516"/>
    </source>
</evidence>
<comment type="catalytic activity">
    <reaction evidence="21">
        <text>prostaglandin H2 = prostaglandin E2</text>
        <dbReference type="Rhea" id="RHEA:12893"/>
        <dbReference type="ChEBI" id="CHEBI:57405"/>
        <dbReference type="ChEBI" id="CHEBI:606564"/>
        <dbReference type="EC" id="5.3.99.3"/>
    </reaction>
    <physiologicalReaction direction="left-to-right" evidence="21">
        <dbReference type="Rhea" id="RHEA:12894"/>
    </physiologicalReaction>
</comment>
<evidence type="ECO:0000256" key="21">
    <source>
        <dbReference type="ARBA" id="ARBA00023931"/>
    </source>
</evidence>
<dbReference type="SUPFAM" id="SSF161084">
    <property type="entry name" value="MAPEG domain-like"/>
    <property type="match status" value="1"/>
</dbReference>
<evidence type="ECO:0000313" key="32">
    <source>
        <dbReference type="RefSeq" id="XP_011362638.1"/>
    </source>
</evidence>
<evidence type="ECO:0000256" key="1">
    <source>
        <dbReference type="ARBA" id="ARBA00001955"/>
    </source>
</evidence>
<evidence type="ECO:0000256" key="19">
    <source>
        <dbReference type="ARBA" id="ARBA00023160"/>
    </source>
</evidence>
<keyword evidence="10" id="KW-0444">Lipid biosynthesis</keyword>
<dbReference type="RefSeq" id="XP_011362638.1">
    <property type="nucleotide sequence ID" value="XM_011364336.2"/>
</dbReference>
<dbReference type="Gene3D" id="1.20.120.550">
    <property type="entry name" value="Membrane associated eicosanoid/glutathione metabolism-like domain"/>
    <property type="match status" value="1"/>
</dbReference>
<evidence type="ECO:0000256" key="28">
    <source>
        <dbReference type="ARBA" id="ARBA00042173"/>
    </source>
</evidence>
<evidence type="ECO:0000256" key="11">
    <source>
        <dbReference type="ARBA" id="ARBA00022585"/>
    </source>
</evidence>
<dbReference type="GO" id="GO:0016020">
    <property type="term" value="C:membrane"/>
    <property type="evidence" value="ECO:0007669"/>
    <property type="project" value="UniProtKB-SubCell"/>
</dbReference>
<evidence type="ECO:0000256" key="15">
    <source>
        <dbReference type="ARBA" id="ARBA00022989"/>
    </source>
</evidence>
<keyword evidence="9" id="KW-0644">Prostaglandin metabolism</keyword>
<evidence type="ECO:0000256" key="5">
    <source>
        <dbReference type="ARBA" id="ARBA00010459"/>
    </source>
</evidence>
<dbReference type="GO" id="GO:0016491">
    <property type="term" value="F:oxidoreductase activity"/>
    <property type="evidence" value="ECO:0007669"/>
    <property type="project" value="UniProtKB-KW"/>
</dbReference>
<dbReference type="GO" id="GO:0004364">
    <property type="term" value="F:glutathione transferase activity"/>
    <property type="evidence" value="ECO:0007669"/>
    <property type="project" value="UniProtKB-EC"/>
</dbReference>
<keyword evidence="31" id="KW-1185">Reference proteome</keyword>
<comment type="subcellular location">
    <subcellularLocation>
        <location evidence="3">Cytoplasm</location>
        <location evidence="3">Perinuclear region</location>
    </subcellularLocation>
    <subcellularLocation>
        <location evidence="2">Membrane</location>
        <topology evidence="2">Multi-pass membrane protein</topology>
    </subcellularLocation>
</comment>
<evidence type="ECO:0000256" key="17">
    <source>
        <dbReference type="ARBA" id="ARBA00023098"/>
    </source>
</evidence>
<evidence type="ECO:0000256" key="6">
    <source>
        <dbReference type="ARBA" id="ARBA00012203"/>
    </source>
</evidence>
<keyword evidence="11" id="KW-0643">Prostaglandin biosynthesis</keyword>
<dbReference type="KEGG" id="pvp:105294883"/>
<evidence type="ECO:0000256" key="26">
    <source>
        <dbReference type="ARBA" id="ARBA00041613"/>
    </source>
</evidence>
<keyword evidence="19" id="KW-0275">Fatty acid biosynthesis</keyword>
<comment type="catalytic activity">
    <reaction evidence="23">
        <text>2-glyceryl-prostaglandin H2 = 2-glyceryl-prostaglandin E2</text>
        <dbReference type="Rhea" id="RHEA:53324"/>
        <dbReference type="ChEBI" id="CHEBI:85166"/>
        <dbReference type="ChEBI" id="CHEBI:137172"/>
    </reaction>
    <physiologicalReaction direction="left-to-right" evidence="23">
        <dbReference type="Rhea" id="RHEA:53325"/>
    </physiologicalReaction>
</comment>
<dbReference type="FunFam" id="1.20.120.550:FF:000002">
    <property type="entry name" value="Microsomal glutathione S-transferase 1"/>
    <property type="match status" value="1"/>
</dbReference>
<keyword evidence="18 30" id="KW-0472">Membrane</keyword>
<evidence type="ECO:0000256" key="4">
    <source>
        <dbReference type="ARBA" id="ARBA00004702"/>
    </source>
</evidence>
<proteinExistence type="inferred from homology"/>
<evidence type="ECO:0000256" key="12">
    <source>
        <dbReference type="ARBA" id="ARBA00022679"/>
    </source>
</evidence>
<keyword evidence="12" id="KW-0808">Transferase</keyword>
<dbReference type="GO" id="GO:0001516">
    <property type="term" value="P:prostaglandin biosynthetic process"/>
    <property type="evidence" value="ECO:0007669"/>
    <property type="project" value="UniProtKB-KW"/>
</dbReference>
<dbReference type="OrthoDB" id="193139at2759"/>
<evidence type="ECO:0000256" key="14">
    <source>
        <dbReference type="ARBA" id="ARBA00022832"/>
    </source>
</evidence>
<evidence type="ECO:0000256" key="9">
    <source>
        <dbReference type="ARBA" id="ARBA00022501"/>
    </source>
</evidence>
<keyword evidence="14" id="KW-0276">Fatty acid metabolism</keyword>
<dbReference type="GO" id="GO:0048471">
    <property type="term" value="C:perinuclear region of cytoplasm"/>
    <property type="evidence" value="ECO:0007669"/>
    <property type="project" value="UniProtKB-SubCell"/>
</dbReference>
<dbReference type="AlphaFoldDB" id="A0A6P3QEG3"/>
<evidence type="ECO:0000256" key="24">
    <source>
        <dbReference type="ARBA" id="ARBA00036848"/>
    </source>
</evidence>
<evidence type="ECO:0000256" key="20">
    <source>
        <dbReference type="ARBA" id="ARBA00023235"/>
    </source>
</evidence>
<evidence type="ECO:0000256" key="16">
    <source>
        <dbReference type="ARBA" id="ARBA00023002"/>
    </source>
</evidence>
<dbReference type="PANTHER" id="PTHR10689:SF9">
    <property type="entry name" value="PROSTAGLANDIN E SYNTHASE"/>
    <property type="match status" value="1"/>
</dbReference>
<dbReference type="InterPro" id="IPR001129">
    <property type="entry name" value="Membr-assoc_MAPEG"/>
</dbReference>
<reference evidence="32" key="1">
    <citation type="submission" date="2025-08" db="UniProtKB">
        <authorList>
            <consortium name="RefSeq"/>
        </authorList>
    </citation>
    <scope>IDENTIFICATION</scope>
    <source>
        <tissue evidence="32">Kidney</tissue>
    </source>
</reference>
<keyword evidence="16" id="KW-0560">Oxidoreductase</keyword>
<evidence type="ECO:0000256" key="22">
    <source>
        <dbReference type="ARBA" id="ARBA00036040"/>
    </source>
</evidence>
<dbReference type="GO" id="GO:0050220">
    <property type="term" value="F:prostaglandin-E synthase activity"/>
    <property type="evidence" value="ECO:0007669"/>
    <property type="project" value="UniProtKB-EC"/>
</dbReference>
<sequence>MPAPVLAMVTGQVLPAFLLCSTLLIIKMYVVAVITGQVRLRKKRLGVCRLNLSGLVCQEIGSPDLSPRSPLDVQHVPFGRRAHRNDMETIYPFLFLGLVYSFLGPNPFVARMHFLLFFLGRMVHTVAYLGKLPAPTRSLAYTVAQLPCVSMALQIVWEAARHL</sequence>
<evidence type="ECO:0000256" key="30">
    <source>
        <dbReference type="SAM" id="Phobius"/>
    </source>
</evidence>
<keyword evidence="8" id="KW-0963">Cytoplasm</keyword>